<evidence type="ECO:0008006" key="17">
    <source>
        <dbReference type="Google" id="ProtNLM"/>
    </source>
</evidence>
<feature type="transmembrane region" description="Helical" evidence="14">
    <location>
        <begin position="6"/>
        <end position="24"/>
    </location>
</feature>
<keyword evidence="11" id="KW-0739">Sodium transport</keyword>
<evidence type="ECO:0000313" key="16">
    <source>
        <dbReference type="Proteomes" id="UP000051063"/>
    </source>
</evidence>
<keyword evidence="10 14" id="KW-0472">Membrane</keyword>
<evidence type="ECO:0000256" key="2">
    <source>
        <dbReference type="ARBA" id="ARBA00006434"/>
    </source>
</evidence>
<name>A0ABR5N0G9_BRECH</name>
<keyword evidence="3" id="KW-0813">Transport</keyword>
<keyword evidence="6" id="KW-0769">Symport</keyword>
<evidence type="ECO:0000256" key="1">
    <source>
        <dbReference type="ARBA" id="ARBA00004651"/>
    </source>
</evidence>
<feature type="transmembrane region" description="Helical" evidence="14">
    <location>
        <begin position="44"/>
        <end position="65"/>
    </location>
</feature>
<evidence type="ECO:0000313" key="15">
    <source>
        <dbReference type="EMBL" id="KQL43994.1"/>
    </source>
</evidence>
<keyword evidence="8" id="KW-0915">Sodium</keyword>
<feature type="transmembrane region" description="Helical" evidence="14">
    <location>
        <begin position="120"/>
        <end position="138"/>
    </location>
</feature>
<dbReference type="InterPro" id="IPR050277">
    <property type="entry name" value="Sodium:Solute_Symporter"/>
</dbReference>
<evidence type="ECO:0000256" key="8">
    <source>
        <dbReference type="ARBA" id="ARBA00023053"/>
    </source>
</evidence>
<dbReference type="PROSITE" id="PS50283">
    <property type="entry name" value="NA_SOLUT_SYMP_3"/>
    <property type="match status" value="1"/>
</dbReference>
<keyword evidence="16" id="KW-1185">Reference proteome</keyword>
<keyword evidence="5 14" id="KW-0812">Transmembrane</keyword>
<feature type="transmembrane region" description="Helical" evidence="14">
    <location>
        <begin position="388"/>
        <end position="407"/>
    </location>
</feature>
<evidence type="ECO:0000256" key="5">
    <source>
        <dbReference type="ARBA" id="ARBA00022692"/>
    </source>
</evidence>
<dbReference type="Pfam" id="PF00474">
    <property type="entry name" value="SSF"/>
    <property type="match status" value="1"/>
</dbReference>
<comment type="similarity">
    <text evidence="2 13">Belongs to the sodium:solute symporter (SSF) (TC 2.A.21) family.</text>
</comment>
<protein>
    <recommendedName>
        <fullName evidence="17">Sodium:solute symporter</fullName>
    </recommendedName>
</protein>
<evidence type="ECO:0000256" key="10">
    <source>
        <dbReference type="ARBA" id="ARBA00023136"/>
    </source>
</evidence>
<feature type="transmembrane region" description="Helical" evidence="14">
    <location>
        <begin position="316"/>
        <end position="344"/>
    </location>
</feature>
<dbReference type="PANTHER" id="PTHR48086:SF3">
    <property type="entry name" value="SODIUM_PROLINE SYMPORTER"/>
    <property type="match status" value="1"/>
</dbReference>
<organism evidence="15 16">
    <name type="scientific">Brevibacillus choshinensis</name>
    <dbReference type="NCBI Taxonomy" id="54911"/>
    <lineage>
        <taxon>Bacteria</taxon>
        <taxon>Bacillati</taxon>
        <taxon>Bacillota</taxon>
        <taxon>Bacilli</taxon>
        <taxon>Bacillales</taxon>
        <taxon>Paenibacillaceae</taxon>
        <taxon>Brevibacillus</taxon>
    </lineage>
</organism>
<evidence type="ECO:0000256" key="6">
    <source>
        <dbReference type="ARBA" id="ARBA00022847"/>
    </source>
</evidence>
<comment type="catalytic activity">
    <reaction evidence="12">
        <text>L-proline(in) + Na(+)(in) = L-proline(out) + Na(+)(out)</text>
        <dbReference type="Rhea" id="RHEA:28967"/>
        <dbReference type="ChEBI" id="CHEBI:29101"/>
        <dbReference type="ChEBI" id="CHEBI:60039"/>
    </reaction>
</comment>
<dbReference type="CDD" id="cd10322">
    <property type="entry name" value="SLC5sbd"/>
    <property type="match status" value="1"/>
</dbReference>
<evidence type="ECO:0000256" key="13">
    <source>
        <dbReference type="RuleBase" id="RU362091"/>
    </source>
</evidence>
<evidence type="ECO:0000256" key="4">
    <source>
        <dbReference type="ARBA" id="ARBA00022475"/>
    </source>
</evidence>
<keyword evidence="4" id="KW-1003">Cell membrane</keyword>
<feature type="transmembrane region" description="Helical" evidence="14">
    <location>
        <begin position="150"/>
        <end position="174"/>
    </location>
</feature>
<evidence type="ECO:0000256" key="7">
    <source>
        <dbReference type="ARBA" id="ARBA00022989"/>
    </source>
</evidence>
<accession>A0ABR5N0G9</accession>
<evidence type="ECO:0000256" key="3">
    <source>
        <dbReference type="ARBA" id="ARBA00022448"/>
    </source>
</evidence>
<dbReference type="PANTHER" id="PTHR48086">
    <property type="entry name" value="SODIUM/PROLINE SYMPORTER-RELATED"/>
    <property type="match status" value="1"/>
</dbReference>
<feature type="transmembrane region" description="Helical" evidence="14">
    <location>
        <begin position="269"/>
        <end position="289"/>
    </location>
</feature>
<feature type="transmembrane region" description="Helical" evidence="14">
    <location>
        <begin position="365"/>
        <end position="382"/>
    </location>
</feature>
<keyword evidence="7 14" id="KW-1133">Transmembrane helix</keyword>
<evidence type="ECO:0000256" key="9">
    <source>
        <dbReference type="ARBA" id="ARBA00023065"/>
    </source>
</evidence>
<feature type="transmembrane region" description="Helical" evidence="14">
    <location>
        <begin position="233"/>
        <end position="257"/>
    </location>
</feature>
<reference evidence="15 16" key="1">
    <citation type="submission" date="2015-09" db="EMBL/GenBank/DDBJ databases">
        <title>Genome sequencing project for genomic taxonomy and phylogenomics of Bacillus-like bacteria.</title>
        <authorList>
            <person name="Liu B."/>
            <person name="Wang J."/>
            <person name="Zhu Y."/>
            <person name="Liu G."/>
            <person name="Chen Q."/>
            <person name="Chen Z."/>
            <person name="Lan J."/>
            <person name="Che J."/>
            <person name="Ge C."/>
            <person name="Shi H."/>
            <person name="Pan Z."/>
            <person name="Liu X."/>
        </authorList>
    </citation>
    <scope>NUCLEOTIDE SEQUENCE [LARGE SCALE GENOMIC DNA]</scope>
    <source>
        <strain evidence="15 16">DSM 8552</strain>
    </source>
</reference>
<feature type="transmembrane region" description="Helical" evidence="14">
    <location>
        <begin position="414"/>
        <end position="434"/>
    </location>
</feature>
<keyword evidence="9" id="KW-0406">Ion transport</keyword>
<sequence length="498" mass="54361">MNAVIASSIIAGFILLNAIIIRIFHKRQDSMEDYAVGGRSFPWYLSLFGFIGSWYVGSMYTGWFGDSANIGLFAQYVAVYSLGTMITMFILVRPVWVWGKLHNLQTNADLVALRYNSKKFGLFIAITTFLFWSPWLIVEIKTIGYLFSAATYGAVPFNVGMIVVSLFVIVYSWLGGARATVIGDLVQGLFFTFVGSATMIFLINKAYGGIGEMFTALAEKAPQLLVINEQVGYGGWSSAIIAGSIGGMMMPGMFIRLYMTKGVKESKKAVLFVPLIGSAFTILALWLGMGGRLLNGFPQDAQSGAFWIADQYGGPVAVGLMGIFALAASMSTISAATMTAAVMIGRNFLGLFKISEGNIFKFSRWLTLGVGILATLVATMEISRLVPLILFVYDCIAQVSVPILLGLYWRRANVYGAFVGTSVGMATVIFRDLLPWLTAWAGDWSAGMVGLFYNLILFAVISLATKKQSHVDQLFDELASYRDDAVEEVQVEALNLAK</sequence>
<evidence type="ECO:0000256" key="14">
    <source>
        <dbReference type="SAM" id="Phobius"/>
    </source>
</evidence>
<gene>
    <name evidence="15" type="ORF">AN963_21350</name>
</gene>
<feature type="transmembrane region" description="Helical" evidence="14">
    <location>
        <begin position="181"/>
        <end position="203"/>
    </location>
</feature>
<comment type="caution">
    <text evidence="15">The sequence shown here is derived from an EMBL/GenBank/DDBJ whole genome shotgun (WGS) entry which is preliminary data.</text>
</comment>
<dbReference type="RefSeq" id="WP_055746574.1">
    <property type="nucleotide sequence ID" value="NZ_LJJB01000013.1"/>
</dbReference>
<feature type="transmembrane region" description="Helical" evidence="14">
    <location>
        <begin position="77"/>
        <end position="99"/>
    </location>
</feature>
<dbReference type="EMBL" id="LJJB01000013">
    <property type="protein sequence ID" value="KQL43994.1"/>
    <property type="molecule type" value="Genomic_DNA"/>
</dbReference>
<evidence type="ECO:0000256" key="12">
    <source>
        <dbReference type="ARBA" id="ARBA00033708"/>
    </source>
</evidence>
<dbReference type="InterPro" id="IPR038377">
    <property type="entry name" value="Na/Glc_symporter_sf"/>
</dbReference>
<comment type="subcellular location">
    <subcellularLocation>
        <location evidence="1">Cell membrane</location>
        <topology evidence="1">Multi-pass membrane protein</topology>
    </subcellularLocation>
</comment>
<evidence type="ECO:0000256" key="11">
    <source>
        <dbReference type="ARBA" id="ARBA00023201"/>
    </source>
</evidence>
<dbReference type="Gene3D" id="1.20.1730.10">
    <property type="entry name" value="Sodium/glucose cotransporter"/>
    <property type="match status" value="1"/>
</dbReference>
<proteinExistence type="inferred from homology"/>
<dbReference type="Proteomes" id="UP000051063">
    <property type="component" value="Unassembled WGS sequence"/>
</dbReference>
<feature type="transmembrane region" description="Helical" evidence="14">
    <location>
        <begin position="446"/>
        <end position="465"/>
    </location>
</feature>
<dbReference type="InterPro" id="IPR001734">
    <property type="entry name" value="Na/solute_symporter"/>
</dbReference>